<dbReference type="SUPFAM" id="SSF55729">
    <property type="entry name" value="Acyl-CoA N-acyltransferases (Nat)"/>
    <property type="match status" value="1"/>
</dbReference>
<keyword evidence="3" id="KW-1185">Reference proteome</keyword>
<dbReference type="Proteomes" id="UP000245992">
    <property type="component" value="Unassembled WGS sequence"/>
</dbReference>
<reference evidence="2 3" key="1">
    <citation type="submission" date="2013-12" db="EMBL/GenBank/DDBJ databases">
        <title>Annotated genome of Streptomyces scopuliridis.</title>
        <authorList>
            <person name="Olson J.B."/>
        </authorList>
    </citation>
    <scope>NUCLEOTIDE SEQUENCE [LARGE SCALE GENOMIC DNA]</scope>
    <source>
        <strain evidence="2 3">RB72</strain>
    </source>
</reference>
<dbReference type="Gene3D" id="3.40.630.30">
    <property type="match status" value="1"/>
</dbReference>
<evidence type="ECO:0000313" key="3">
    <source>
        <dbReference type="Proteomes" id="UP000245992"/>
    </source>
</evidence>
<dbReference type="OrthoDB" id="9787920at2"/>
<evidence type="ECO:0000313" key="2">
    <source>
        <dbReference type="EMBL" id="PVE13533.1"/>
    </source>
</evidence>
<name>A0A2T7TEF9_9ACTN</name>
<comment type="caution">
    <text evidence="2">The sequence shown here is derived from an EMBL/GenBank/DDBJ whole genome shotgun (WGS) entry which is preliminary data.</text>
</comment>
<dbReference type="RefSeq" id="WP_030351102.1">
    <property type="nucleotide sequence ID" value="NZ_AZSP01000026.1"/>
</dbReference>
<organism evidence="2 3">
    <name type="scientific">Streptomyces scopuliridis RB72</name>
    <dbReference type="NCBI Taxonomy" id="1440053"/>
    <lineage>
        <taxon>Bacteria</taxon>
        <taxon>Bacillati</taxon>
        <taxon>Actinomycetota</taxon>
        <taxon>Actinomycetes</taxon>
        <taxon>Kitasatosporales</taxon>
        <taxon>Streptomycetaceae</taxon>
        <taxon>Streptomyces</taxon>
    </lineage>
</organism>
<feature type="domain" description="N-acetyltransferase" evidence="1">
    <location>
        <begin position="1"/>
        <end position="148"/>
    </location>
</feature>
<dbReference type="InterPro" id="IPR000182">
    <property type="entry name" value="GNAT_dom"/>
</dbReference>
<protein>
    <submittedName>
        <fullName evidence="2">Biotin transporter BioY</fullName>
    </submittedName>
</protein>
<proteinExistence type="predicted"/>
<gene>
    <name evidence="2" type="ORF">Y717_17605</name>
</gene>
<dbReference type="EMBL" id="AZSP01000026">
    <property type="protein sequence ID" value="PVE13533.1"/>
    <property type="molecule type" value="Genomic_DNA"/>
</dbReference>
<dbReference type="InterPro" id="IPR016181">
    <property type="entry name" value="Acyl_CoA_acyltransferase"/>
</dbReference>
<evidence type="ECO:0000259" key="1">
    <source>
        <dbReference type="PROSITE" id="PS51186"/>
    </source>
</evidence>
<dbReference type="GO" id="GO:0016747">
    <property type="term" value="F:acyltransferase activity, transferring groups other than amino-acyl groups"/>
    <property type="evidence" value="ECO:0007669"/>
    <property type="project" value="InterPro"/>
</dbReference>
<accession>A0A2T7TEF9</accession>
<dbReference type="AlphaFoldDB" id="A0A2T7TEF9"/>
<dbReference type="PROSITE" id="PS51186">
    <property type="entry name" value="GNAT"/>
    <property type="match status" value="1"/>
</dbReference>
<dbReference type="STRING" id="1440053.GCA_000718095_01959"/>
<dbReference type="Pfam" id="PF13508">
    <property type="entry name" value="Acetyltransf_7"/>
    <property type="match status" value="1"/>
</dbReference>
<sequence length="148" mass="16911">MFRMETEVDKERHAALGERLSAANSHRSPVLRALRTSPLGEEVPLHVWLLDDTTGELAGGLAGRTWARWLHVDLLWVDDRHRGARLGSRLLAEAERAARTERDCARARLETWDFQAPDFYRKQGYQVIGEVMDYPPGVTEYILVKTLT</sequence>
<dbReference type="CDD" id="cd04301">
    <property type="entry name" value="NAT_SF"/>
    <property type="match status" value="1"/>
</dbReference>